<evidence type="ECO:0000256" key="1">
    <source>
        <dbReference type="ARBA" id="ARBA00004613"/>
    </source>
</evidence>
<keyword evidence="4 5" id="KW-0732">Signal</keyword>
<proteinExistence type="inferred from homology"/>
<dbReference type="GO" id="GO:0005576">
    <property type="term" value="C:extracellular region"/>
    <property type="evidence" value="ECO:0007669"/>
    <property type="project" value="UniProtKB-SubCell"/>
</dbReference>
<name>A0AAP0CK69_9ASTR</name>
<comment type="similarity">
    <text evidence="2">Belongs to the kiwellin family.</text>
</comment>
<dbReference type="Proteomes" id="UP001408789">
    <property type="component" value="Unassembled WGS sequence"/>
</dbReference>
<gene>
    <name evidence="6" type="ORF">SSX86_023134</name>
</gene>
<comment type="subcellular location">
    <subcellularLocation>
        <location evidence="1">Secreted</location>
    </subcellularLocation>
</comment>
<keyword evidence="3" id="KW-0964">Secreted</keyword>
<feature type="signal peptide" evidence="5">
    <location>
        <begin position="1"/>
        <end position="26"/>
    </location>
</feature>
<sequence>MKNFVIGTPFYLFLILITSYSFQANAQNCKPSGHIRGRKPPFQDSASKTVTRFVASHTSCTPHTHVLLRFQLPPTALLHLDSFEKGRDGGAPSKCDNRYHSDNSPVVALSTGWYRNGERCRNFIRINANGRSVKAMVVDVCDSSVGCDKHHDYLPPCQNNIIVASKAIWEALGIPGNSWGEMQITWTDA</sequence>
<accession>A0AAP0CK69</accession>
<evidence type="ECO:0000256" key="4">
    <source>
        <dbReference type="ARBA" id="ARBA00022729"/>
    </source>
</evidence>
<evidence type="ECO:0000256" key="2">
    <source>
        <dbReference type="ARBA" id="ARBA00005592"/>
    </source>
</evidence>
<reference evidence="6 7" key="1">
    <citation type="submission" date="2024-04" db="EMBL/GenBank/DDBJ databases">
        <title>The reference genome of an endangered Asteraceae, Deinandra increscens subsp. villosa, native to the Central Coast of California.</title>
        <authorList>
            <person name="Guilliams M."/>
            <person name="Hasenstab-Lehman K."/>
            <person name="Meyer R."/>
            <person name="Mcevoy S."/>
        </authorList>
    </citation>
    <scope>NUCLEOTIDE SEQUENCE [LARGE SCALE GENOMIC DNA]</scope>
    <source>
        <tissue evidence="6">Leaf</tissue>
    </source>
</reference>
<evidence type="ECO:0000256" key="3">
    <source>
        <dbReference type="ARBA" id="ARBA00022525"/>
    </source>
</evidence>
<dbReference type="PANTHER" id="PTHR33191">
    <property type="entry name" value="RIPENING-RELATED PROTEIN 2-RELATED"/>
    <property type="match status" value="1"/>
</dbReference>
<feature type="chain" id="PRO_5042828639" evidence="5">
    <location>
        <begin position="27"/>
        <end position="189"/>
    </location>
</feature>
<dbReference type="AlphaFoldDB" id="A0AAP0CK69"/>
<evidence type="ECO:0000313" key="6">
    <source>
        <dbReference type="EMBL" id="KAK9058294.1"/>
    </source>
</evidence>
<evidence type="ECO:0000313" key="7">
    <source>
        <dbReference type="Proteomes" id="UP001408789"/>
    </source>
</evidence>
<evidence type="ECO:0000256" key="5">
    <source>
        <dbReference type="SAM" id="SignalP"/>
    </source>
</evidence>
<dbReference type="PANTHER" id="PTHR33191:SF58">
    <property type="entry name" value="RIPENING-RELATED PROTEIN 1"/>
    <property type="match status" value="1"/>
</dbReference>
<dbReference type="SUPFAM" id="SSF50685">
    <property type="entry name" value="Barwin-like endoglucanases"/>
    <property type="match status" value="1"/>
</dbReference>
<comment type="caution">
    <text evidence="6">The sequence shown here is derived from an EMBL/GenBank/DDBJ whole genome shotgun (WGS) entry which is preliminary data.</text>
</comment>
<dbReference type="EMBL" id="JBCNJP010000023">
    <property type="protein sequence ID" value="KAK9058294.1"/>
    <property type="molecule type" value="Genomic_DNA"/>
</dbReference>
<dbReference type="CDD" id="cd22270">
    <property type="entry name" value="DPBB_kiwellin-like"/>
    <property type="match status" value="1"/>
</dbReference>
<dbReference type="Gene3D" id="2.40.40.10">
    <property type="entry name" value="RlpA-like domain"/>
    <property type="match status" value="1"/>
</dbReference>
<protein>
    <submittedName>
        <fullName evidence="6">Uncharacterized protein</fullName>
    </submittedName>
</protein>
<dbReference type="InterPro" id="IPR036908">
    <property type="entry name" value="RlpA-like_sf"/>
</dbReference>
<organism evidence="6 7">
    <name type="scientific">Deinandra increscens subsp. villosa</name>
    <dbReference type="NCBI Taxonomy" id="3103831"/>
    <lineage>
        <taxon>Eukaryota</taxon>
        <taxon>Viridiplantae</taxon>
        <taxon>Streptophyta</taxon>
        <taxon>Embryophyta</taxon>
        <taxon>Tracheophyta</taxon>
        <taxon>Spermatophyta</taxon>
        <taxon>Magnoliopsida</taxon>
        <taxon>eudicotyledons</taxon>
        <taxon>Gunneridae</taxon>
        <taxon>Pentapetalae</taxon>
        <taxon>asterids</taxon>
        <taxon>campanulids</taxon>
        <taxon>Asterales</taxon>
        <taxon>Asteraceae</taxon>
        <taxon>Asteroideae</taxon>
        <taxon>Heliantheae alliance</taxon>
        <taxon>Madieae</taxon>
        <taxon>Madiinae</taxon>
        <taxon>Deinandra</taxon>
    </lineage>
</organism>
<dbReference type="Pfam" id="PF24300">
    <property type="entry name" value="KWL1"/>
    <property type="match status" value="1"/>
</dbReference>
<keyword evidence="7" id="KW-1185">Reference proteome</keyword>
<dbReference type="InterPro" id="IPR039271">
    <property type="entry name" value="Kiwellin-like"/>
</dbReference>